<feature type="non-terminal residue" evidence="3">
    <location>
        <position position="459"/>
    </location>
</feature>
<dbReference type="EMBL" id="VWZM01004135">
    <property type="protein sequence ID" value="NXG98367.1"/>
    <property type="molecule type" value="Genomic_DNA"/>
</dbReference>
<keyword evidence="4" id="KW-1185">Reference proteome</keyword>
<feature type="region of interest" description="Disordered" evidence="1">
    <location>
        <begin position="132"/>
        <end position="153"/>
    </location>
</feature>
<dbReference type="Pfam" id="PF02886">
    <property type="entry name" value="LBP_BPI_CETP_C"/>
    <property type="match status" value="1"/>
</dbReference>
<evidence type="ECO:0000313" key="4">
    <source>
        <dbReference type="Proteomes" id="UP000573793"/>
    </source>
</evidence>
<feature type="non-terminal residue" evidence="3">
    <location>
        <position position="1"/>
    </location>
</feature>
<dbReference type="InterPro" id="IPR017943">
    <property type="entry name" value="Bactericidal_perm-incr_a/b_dom"/>
</dbReference>
<sequence>LSILLSLLVPAHTTRSPDCGGILTPSGLRYLAEVSKPHAESVLRRDLMDSSAPAPSPTSPSRNQIISVKVDKFSLTLIPDTGMRLSIEVDLGITSAPSATKEMRLSILADLHVDMNPEGNLELVTSDCKPTLEEVQSTEQTDRSAPHKSSGSDVDKQINVEKICLEVSKLLLFPNERLMSLAAPFPITPNCQVQYLPLAAPMYSEQGIIISLQTTFQVAGAVIPLPVSPVPFSMPEPARSSPSHLILAFSEHFYTSLFSALEESGALNVSLLSSLTTATLAERITQMGSLFQEDLPVVLQAVSRSSPHVVLEEDKATVQLFLTAQIGAGPSLSQSFLSVNVDVTARLHLSVADTRMIISVAAVEDIELSLATSDVGPILAALLEELFLPTIREEVPAQINKVLRQGVFLPHIASFTYTNVNITIHKAPCSVLLPFFLPSFLARDYVLIPCNLQLEARTG</sequence>
<feature type="domain" description="Lipid-binding serum glycoprotein C-terminal" evidence="2">
    <location>
        <begin position="239"/>
        <end position="435"/>
    </location>
</feature>
<comment type="caution">
    <text evidence="3">The sequence shown here is derived from an EMBL/GenBank/DDBJ whole genome shotgun (WGS) entry which is preliminary data.</text>
</comment>
<gene>
    <name evidence="3" type="primary">Tenp</name>
    <name evidence="3" type="ORF">LOXLEU_R01330</name>
</gene>
<evidence type="ECO:0000259" key="2">
    <source>
        <dbReference type="SMART" id="SM00329"/>
    </source>
</evidence>
<dbReference type="SMART" id="SM00329">
    <property type="entry name" value="BPI2"/>
    <property type="match status" value="1"/>
</dbReference>
<protein>
    <submittedName>
        <fullName evidence="3">TENP protein</fullName>
    </submittedName>
</protein>
<organism evidence="3 4">
    <name type="scientific">Loxia leucoptera</name>
    <name type="common">White-winged crossbill</name>
    <dbReference type="NCBI Taxonomy" id="96539"/>
    <lineage>
        <taxon>Eukaryota</taxon>
        <taxon>Metazoa</taxon>
        <taxon>Chordata</taxon>
        <taxon>Craniata</taxon>
        <taxon>Vertebrata</taxon>
        <taxon>Euteleostomi</taxon>
        <taxon>Archelosauria</taxon>
        <taxon>Archosauria</taxon>
        <taxon>Dinosauria</taxon>
        <taxon>Saurischia</taxon>
        <taxon>Theropoda</taxon>
        <taxon>Coelurosauria</taxon>
        <taxon>Aves</taxon>
        <taxon>Neognathae</taxon>
        <taxon>Neoaves</taxon>
        <taxon>Telluraves</taxon>
        <taxon>Australaves</taxon>
        <taxon>Passeriformes</taxon>
        <taxon>Passeroidea</taxon>
        <taxon>Fringillidae</taxon>
        <taxon>Carduelinae</taxon>
        <taxon>Loxia</taxon>
    </lineage>
</organism>
<reference evidence="3 4" key="1">
    <citation type="submission" date="2019-09" db="EMBL/GenBank/DDBJ databases">
        <title>Bird 10,000 Genomes (B10K) Project - Family phase.</title>
        <authorList>
            <person name="Zhang G."/>
        </authorList>
    </citation>
    <scope>NUCLEOTIDE SEQUENCE [LARGE SCALE GENOMIC DNA]</scope>
    <source>
        <strain evidence="3">B10K-DU-001-19</strain>
        <tissue evidence="3">Muscle</tissue>
    </source>
</reference>
<dbReference type="AlphaFoldDB" id="A0A7K9GAJ2"/>
<dbReference type="InterPro" id="IPR001124">
    <property type="entry name" value="Lipid-bd_serum_glycop_C"/>
</dbReference>
<evidence type="ECO:0000313" key="3">
    <source>
        <dbReference type="EMBL" id="NXG98367.1"/>
    </source>
</evidence>
<dbReference type="PANTHER" id="PTHR46019">
    <property type="entry name" value="BPI FOLD-CONTAINING FAMILY B MEMBER 4-RELATED"/>
    <property type="match status" value="1"/>
</dbReference>
<evidence type="ECO:0000256" key="1">
    <source>
        <dbReference type="SAM" id="MobiDB-lite"/>
    </source>
</evidence>
<proteinExistence type="predicted"/>
<dbReference type="GO" id="GO:0008289">
    <property type="term" value="F:lipid binding"/>
    <property type="evidence" value="ECO:0007669"/>
    <property type="project" value="InterPro"/>
</dbReference>
<dbReference type="PANTHER" id="PTHR46019:SF4">
    <property type="entry name" value="BPI FOLD-CONTAINING FAMILY B MEMBER 4"/>
    <property type="match status" value="1"/>
</dbReference>
<dbReference type="Gene3D" id="3.15.20.10">
    <property type="entry name" value="Bactericidal permeability-increasing protein, domain 2"/>
    <property type="match status" value="1"/>
</dbReference>
<dbReference type="Proteomes" id="UP000573793">
    <property type="component" value="Unassembled WGS sequence"/>
</dbReference>
<feature type="region of interest" description="Disordered" evidence="1">
    <location>
        <begin position="43"/>
        <end position="63"/>
    </location>
</feature>
<accession>A0A7K9GAJ2</accession>
<dbReference type="SUPFAM" id="SSF55394">
    <property type="entry name" value="Bactericidal permeability-increasing protein, BPI"/>
    <property type="match status" value="2"/>
</dbReference>
<name>A0A7K9GAJ2_LOXLE</name>
<dbReference type="InterPro" id="IPR051660">
    <property type="entry name" value="BPI_fold-BPI/LBP"/>
</dbReference>